<evidence type="ECO:0000259" key="1">
    <source>
        <dbReference type="Pfam" id="PF00407"/>
    </source>
</evidence>
<evidence type="ECO:0000313" key="2">
    <source>
        <dbReference type="EMBL" id="KAI3867298.1"/>
    </source>
</evidence>
<dbReference type="InterPro" id="IPR000916">
    <property type="entry name" value="Bet_v_I/MLP"/>
</dbReference>
<gene>
    <name evidence="2" type="ORF">MKW98_001732</name>
</gene>
<feature type="domain" description="Bet v I/Major latex protein" evidence="1">
    <location>
        <begin position="10"/>
        <end position="64"/>
    </location>
</feature>
<accession>A0AAD4S695</accession>
<keyword evidence="3" id="KW-1185">Reference proteome</keyword>
<proteinExistence type="predicted"/>
<dbReference type="Proteomes" id="UP001202328">
    <property type="component" value="Unassembled WGS sequence"/>
</dbReference>
<dbReference type="GO" id="GO:0006952">
    <property type="term" value="P:defense response"/>
    <property type="evidence" value="ECO:0007669"/>
    <property type="project" value="InterPro"/>
</dbReference>
<sequence length="181" mass="20490">MAPHGVSGLAGKLITELEVSCDADKYYKIYKHAEDVQKAIPHLCIDVKVINGDATRSGCVKEWILSLVMYKHLFTSYTSGSRLPIYSSSVANRKCRNKDNICDLRQSPRLINLARLLEGAAKNAEEKQYHSQLDAQQTDAPLQLHRILAKTKHSSMTETKSEAHLKTRQNAYTIWKFLMVE</sequence>
<reference evidence="2" key="1">
    <citation type="submission" date="2022-04" db="EMBL/GenBank/DDBJ databases">
        <title>A functionally conserved STORR gene fusion in Papaver species that diverged 16.8 million years ago.</title>
        <authorList>
            <person name="Catania T."/>
        </authorList>
    </citation>
    <scope>NUCLEOTIDE SEQUENCE</scope>
    <source>
        <strain evidence="2">S-188037</strain>
    </source>
</reference>
<dbReference type="SUPFAM" id="SSF55961">
    <property type="entry name" value="Bet v1-like"/>
    <property type="match status" value="1"/>
</dbReference>
<organism evidence="2 3">
    <name type="scientific">Papaver atlanticum</name>
    <dbReference type="NCBI Taxonomy" id="357466"/>
    <lineage>
        <taxon>Eukaryota</taxon>
        <taxon>Viridiplantae</taxon>
        <taxon>Streptophyta</taxon>
        <taxon>Embryophyta</taxon>
        <taxon>Tracheophyta</taxon>
        <taxon>Spermatophyta</taxon>
        <taxon>Magnoliopsida</taxon>
        <taxon>Ranunculales</taxon>
        <taxon>Papaveraceae</taxon>
        <taxon>Papaveroideae</taxon>
        <taxon>Papaver</taxon>
    </lineage>
</organism>
<comment type="caution">
    <text evidence="2">The sequence shown here is derived from an EMBL/GenBank/DDBJ whole genome shotgun (WGS) entry which is preliminary data.</text>
</comment>
<dbReference type="InterPro" id="IPR023393">
    <property type="entry name" value="START-like_dom_sf"/>
</dbReference>
<dbReference type="EMBL" id="JAJJMB010013564">
    <property type="protein sequence ID" value="KAI3867298.1"/>
    <property type="molecule type" value="Genomic_DNA"/>
</dbReference>
<dbReference type="Pfam" id="PF00407">
    <property type="entry name" value="Bet_v_1"/>
    <property type="match status" value="1"/>
</dbReference>
<dbReference type="Gene3D" id="3.30.530.20">
    <property type="match status" value="1"/>
</dbReference>
<protein>
    <recommendedName>
        <fullName evidence="1">Bet v I/Major latex protein domain-containing protein</fullName>
    </recommendedName>
</protein>
<dbReference type="AlphaFoldDB" id="A0AAD4S695"/>
<name>A0AAD4S695_9MAGN</name>
<evidence type="ECO:0000313" key="3">
    <source>
        <dbReference type="Proteomes" id="UP001202328"/>
    </source>
</evidence>